<organism evidence="4 5">
    <name type="scientific">Companilactobacillus nodensis DSM 19682 = JCM 14932 = NBRC 107160</name>
    <dbReference type="NCBI Taxonomy" id="1423775"/>
    <lineage>
        <taxon>Bacteria</taxon>
        <taxon>Bacillati</taxon>
        <taxon>Bacillota</taxon>
        <taxon>Bacilli</taxon>
        <taxon>Lactobacillales</taxon>
        <taxon>Lactobacillaceae</taxon>
        <taxon>Companilactobacillus</taxon>
    </lineage>
</organism>
<name>A0A0R1K9C5_9LACO</name>
<dbReference type="Proteomes" id="UP000051248">
    <property type="component" value="Unassembled WGS sequence"/>
</dbReference>
<keyword evidence="5" id="KW-1185">Reference proteome</keyword>
<sequence length="305" mass="34757">MEINNEFLEDFELDANDHGEPHWFIDRRIAALKQLSELDLPVSQNFTNEDELIKLTSPRRIRSKKDLLDTSLIARSTISQFGQTVIKNDLPEELESQGVVLTDILTALRVHPRLIQKSLMDKVISPDEDKMTAFHLACLNSGVFLYIPKEVKLTEPIRIDLIQDDTKKGNLNTHVLVVAENDAEVTIEQTLSSFGNNHNNTNFFVEVLSRSNAKVNYSLKTESHSEFVYLKTRAYLSRNAQVDWNMDLNNHGNTWADFSNNLFGADANVNMNWNTDKPVDKITEITTSFNKHGNNSSITMNGQKY</sequence>
<dbReference type="PATRIC" id="fig|1423775.4.peg.241"/>
<evidence type="ECO:0000313" key="4">
    <source>
        <dbReference type="EMBL" id="KRK80060.1"/>
    </source>
</evidence>
<dbReference type="Pfam" id="PF19295">
    <property type="entry name" value="SufBD_N"/>
    <property type="match status" value="1"/>
</dbReference>
<evidence type="ECO:0000256" key="1">
    <source>
        <dbReference type="ARBA" id="ARBA00043967"/>
    </source>
</evidence>
<dbReference type="eggNOG" id="COG0719">
    <property type="taxonomic scope" value="Bacteria"/>
</dbReference>
<evidence type="ECO:0000259" key="3">
    <source>
        <dbReference type="Pfam" id="PF19295"/>
    </source>
</evidence>
<gene>
    <name evidence="4" type="ORF">FD03_GL000237</name>
</gene>
<dbReference type="OrthoDB" id="2289478at2"/>
<proteinExistence type="inferred from homology"/>
<evidence type="ECO:0000313" key="5">
    <source>
        <dbReference type="Proteomes" id="UP000051248"/>
    </source>
</evidence>
<dbReference type="RefSeq" id="WP_025024106.1">
    <property type="nucleotide sequence ID" value="NZ_AZDZ01000009.1"/>
</dbReference>
<dbReference type="SUPFAM" id="SSF101960">
    <property type="entry name" value="Stabilizer of iron transporter SufD"/>
    <property type="match status" value="1"/>
</dbReference>
<dbReference type="STRING" id="1423775.FD03_GL000237"/>
<comment type="caution">
    <text evidence="4">The sequence shown here is derived from an EMBL/GenBank/DDBJ whole genome shotgun (WGS) entry which is preliminary data.</text>
</comment>
<reference evidence="4 5" key="1">
    <citation type="journal article" date="2015" name="Genome Announc.">
        <title>Expanding the biotechnology potential of lactobacilli through comparative genomics of 213 strains and associated genera.</title>
        <authorList>
            <person name="Sun Z."/>
            <person name="Harris H.M."/>
            <person name="McCann A."/>
            <person name="Guo C."/>
            <person name="Argimon S."/>
            <person name="Zhang W."/>
            <person name="Yang X."/>
            <person name="Jeffery I.B."/>
            <person name="Cooney J.C."/>
            <person name="Kagawa T.F."/>
            <person name="Liu W."/>
            <person name="Song Y."/>
            <person name="Salvetti E."/>
            <person name="Wrobel A."/>
            <person name="Rasinkangas P."/>
            <person name="Parkhill J."/>
            <person name="Rea M.C."/>
            <person name="O'Sullivan O."/>
            <person name="Ritari J."/>
            <person name="Douillard F.P."/>
            <person name="Paul Ross R."/>
            <person name="Yang R."/>
            <person name="Briner A.E."/>
            <person name="Felis G.E."/>
            <person name="de Vos W.M."/>
            <person name="Barrangou R."/>
            <person name="Klaenhammer T.R."/>
            <person name="Caufield P.W."/>
            <person name="Cui Y."/>
            <person name="Zhang H."/>
            <person name="O'Toole P.W."/>
        </authorList>
    </citation>
    <scope>NUCLEOTIDE SEQUENCE [LARGE SCALE GENOMIC DNA]</scope>
    <source>
        <strain evidence="4 5">DSM 19682</strain>
    </source>
</reference>
<dbReference type="EMBL" id="AZDZ01000009">
    <property type="protein sequence ID" value="KRK80060.1"/>
    <property type="molecule type" value="Genomic_DNA"/>
</dbReference>
<comment type="similarity">
    <text evidence="1">Belongs to the iron-sulfur cluster assembly SufBD family.</text>
</comment>
<protein>
    <submittedName>
        <fullName evidence="4">FeS assembly protein SufD</fullName>
    </submittedName>
</protein>
<dbReference type="InterPro" id="IPR055346">
    <property type="entry name" value="Fe-S_cluster_assembly_SufBD"/>
</dbReference>
<dbReference type="InterPro" id="IPR000825">
    <property type="entry name" value="SUF_FeS_clus_asmbl_SufBD_core"/>
</dbReference>
<feature type="domain" description="SUF system FeS cluster assembly SufBD core" evidence="2">
    <location>
        <begin position="168"/>
        <end position="296"/>
    </location>
</feature>
<dbReference type="Pfam" id="PF01458">
    <property type="entry name" value="SUFBD_core"/>
    <property type="match status" value="1"/>
</dbReference>
<dbReference type="PANTHER" id="PTHR30508">
    <property type="entry name" value="FES CLUSTER ASSEMBLY PROTEIN SUF"/>
    <property type="match status" value="1"/>
</dbReference>
<dbReference type="GO" id="GO:0016226">
    <property type="term" value="P:iron-sulfur cluster assembly"/>
    <property type="evidence" value="ECO:0007669"/>
    <property type="project" value="InterPro"/>
</dbReference>
<accession>A0A0R1K9C5</accession>
<dbReference type="InterPro" id="IPR045595">
    <property type="entry name" value="SufBD_N"/>
</dbReference>
<evidence type="ECO:0000259" key="2">
    <source>
        <dbReference type="Pfam" id="PF01458"/>
    </source>
</evidence>
<dbReference type="AlphaFoldDB" id="A0A0R1K9C5"/>
<feature type="domain" description="SUF system FeS cluster assembly SufBD N-terminal" evidence="3">
    <location>
        <begin position="84"/>
        <end position="159"/>
    </location>
</feature>
<dbReference type="InterPro" id="IPR037284">
    <property type="entry name" value="SUF_FeS_clus_asmbl_SufBD_sf"/>
</dbReference>
<dbReference type="PANTHER" id="PTHR30508:SF1">
    <property type="entry name" value="UPF0051 PROTEIN ABCI8, CHLOROPLASTIC-RELATED"/>
    <property type="match status" value="1"/>
</dbReference>